<proteinExistence type="predicted"/>
<dbReference type="Proteomes" id="UP000642070">
    <property type="component" value="Unassembled WGS sequence"/>
</dbReference>
<evidence type="ECO:0000256" key="3">
    <source>
        <dbReference type="ARBA" id="ARBA00023002"/>
    </source>
</evidence>
<dbReference type="GO" id="GO:0046306">
    <property type="term" value="P:alkanesulfonate catabolic process"/>
    <property type="evidence" value="ECO:0007669"/>
    <property type="project" value="TreeGrafter"/>
</dbReference>
<accession>A0A917X572</accession>
<dbReference type="PANTHER" id="PTHR42847:SF4">
    <property type="entry name" value="ALKANESULFONATE MONOOXYGENASE-RELATED"/>
    <property type="match status" value="1"/>
</dbReference>
<dbReference type="InterPro" id="IPR011251">
    <property type="entry name" value="Luciferase-like_dom"/>
</dbReference>
<dbReference type="InterPro" id="IPR036661">
    <property type="entry name" value="Luciferase-like_sf"/>
</dbReference>
<keyword evidence="7" id="KW-1185">Reference proteome</keyword>
<keyword evidence="2" id="KW-0288">FMN</keyword>
<evidence type="ECO:0000313" key="7">
    <source>
        <dbReference type="Proteomes" id="UP000642070"/>
    </source>
</evidence>
<gene>
    <name evidence="6" type="ORF">GCM10007977_094560</name>
</gene>
<protein>
    <recommendedName>
        <fullName evidence="5">Luciferase-like domain-containing protein</fullName>
    </recommendedName>
</protein>
<comment type="caution">
    <text evidence="6">The sequence shown here is derived from an EMBL/GenBank/DDBJ whole genome shotgun (WGS) entry which is preliminary data.</text>
</comment>
<dbReference type="InterPro" id="IPR050172">
    <property type="entry name" value="SsuD_RutA_monooxygenase"/>
</dbReference>
<keyword evidence="3" id="KW-0560">Oxidoreductase</keyword>
<keyword evidence="4" id="KW-0503">Monooxygenase</keyword>
<feature type="domain" description="Luciferase-like" evidence="5">
    <location>
        <begin position="2"/>
        <end position="254"/>
    </location>
</feature>
<evidence type="ECO:0000256" key="1">
    <source>
        <dbReference type="ARBA" id="ARBA00022630"/>
    </source>
</evidence>
<evidence type="ECO:0000259" key="5">
    <source>
        <dbReference type="Pfam" id="PF00296"/>
    </source>
</evidence>
<reference evidence="6" key="2">
    <citation type="submission" date="2020-09" db="EMBL/GenBank/DDBJ databases">
        <authorList>
            <person name="Sun Q."/>
            <person name="Ohkuma M."/>
        </authorList>
    </citation>
    <scope>NUCLEOTIDE SEQUENCE</scope>
    <source>
        <strain evidence="6">JCM 19831</strain>
    </source>
</reference>
<dbReference type="InterPro" id="IPR019921">
    <property type="entry name" value="Lucif-like_OxRdtase_Rv2161c"/>
</dbReference>
<name>A0A917X572_9ACTN</name>
<dbReference type="Gene3D" id="3.20.20.30">
    <property type="entry name" value="Luciferase-like domain"/>
    <property type="match status" value="1"/>
</dbReference>
<evidence type="ECO:0000313" key="6">
    <source>
        <dbReference type="EMBL" id="GGM78165.1"/>
    </source>
</evidence>
<dbReference type="PANTHER" id="PTHR42847">
    <property type="entry name" value="ALKANESULFONATE MONOOXYGENASE"/>
    <property type="match status" value="1"/>
</dbReference>
<dbReference type="NCBIfam" id="TIGR03619">
    <property type="entry name" value="F420_Rv2161c"/>
    <property type="match status" value="1"/>
</dbReference>
<evidence type="ECO:0000256" key="4">
    <source>
        <dbReference type="ARBA" id="ARBA00023033"/>
    </source>
</evidence>
<dbReference type="GO" id="GO:0008726">
    <property type="term" value="F:alkanesulfonate monooxygenase activity"/>
    <property type="evidence" value="ECO:0007669"/>
    <property type="project" value="TreeGrafter"/>
</dbReference>
<dbReference type="Pfam" id="PF00296">
    <property type="entry name" value="Bac_luciferase"/>
    <property type="match status" value="1"/>
</dbReference>
<dbReference type="RefSeq" id="WP_190256620.1">
    <property type="nucleotide sequence ID" value="NZ_BMPI01000077.1"/>
</dbReference>
<sequence length="288" mass="31283">MRFAVAPPYDNGAPADPRFMTELAETADRLGFDSLYLSEHIVVVSDYERLHHYTPDGDIGLPDDTPFPDPLAVLGHVAACTERLRLATSVLILPEHHPVQLAKRLATMDVLSGGRLRIGVGVGWMREEMAALGVDYASRGRRTDEAIRVLRALWSSDPSDFAGEFFAFRGARCFPKPVQPGGVPIHVGGHSEAAARRAGRLGDGFHPLGVDLALLPELTGVVRHHATLAGRDPDAIEVTLTVSLTATDPSFVRRATVAGVDRLVLSCRSLRLPQIRAEMERIAIEHGL</sequence>
<dbReference type="SUPFAM" id="SSF51679">
    <property type="entry name" value="Bacterial luciferase-like"/>
    <property type="match status" value="1"/>
</dbReference>
<evidence type="ECO:0000256" key="2">
    <source>
        <dbReference type="ARBA" id="ARBA00022643"/>
    </source>
</evidence>
<keyword evidence="1" id="KW-0285">Flavoprotein</keyword>
<dbReference type="EMBL" id="BMPI01000077">
    <property type="protein sequence ID" value="GGM78165.1"/>
    <property type="molecule type" value="Genomic_DNA"/>
</dbReference>
<dbReference type="AlphaFoldDB" id="A0A917X572"/>
<organism evidence="6 7">
    <name type="scientific">Dactylosporangium sucinum</name>
    <dbReference type="NCBI Taxonomy" id="1424081"/>
    <lineage>
        <taxon>Bacteria</taxon>
        <taxon>Bacillati</taxon>
        <taxon>Actinomycetota</taxon>
        <taxon>Actinomycetes</taxon>
        <taxon>Micromonosporales</taxon>
        <taxon>Micromonosporaceae</taxon>
        <taxon>Dactylosporangium</taxon>
    </lineage>
</organism>
<reference evidence="6" key="1">
    <citation type="journal article" date="2014" name="Int. J. Syst. Evol. Microbiol.">
        <title>Complete genome sequence of Corynebacterium casei LMG S-19264T (=DSM 44701T), isolated from a smear-ripened cheese.</title>
        <authorList>
            <consortium name="US DOE Joint Genome Institute (JGI-PGF)"/>
            <person name="Walter F."/>
            <person name="Albersmeier A."/>
            <person name="Kalinowski J."/>
            <person name="Ruckert C."/>
        </authorList>
    </citation>
    <scope>NUCLEOTIDE SEQUENCE</scope>
    <source>
        <strain evidence="6">JCM 19831</strain>
    </source>
</reference>